<reference evidence="3" key="2">
    <citation type="journal article" date="2017" name="Genome Announc.">
        <title>Draft genome sequence of Paludibacter jiangxiensis NM7(T), a propionate-producing fermentative bacterium.</title>
        <authorList>
            <person name="Qiu Y.-L."/>
            <person name="Tourlousse D.M."/>
            <person name="Matsuura N."/>
            <person name="Ohashi A."/>
            <person name="Sekiguchi Y."/>
        </authorList>
    </citation>
    <scope>NUCLEOTIDE SEQUENCE [LARGE SCALE GENOMIC DNA]</scope>
    <source>
        <strain evidence="3">NM7</strain>
    </source>
</reference>
<keyword evidence="3" id="KW-1185">Reference proteome</keyword>
<feature type="domain" description="Rhodanese" evidence="1">
    <location>
        <begin position="21"/>
        <end position="106"/>
    </location>
</feature>
<dbReference type="InterPro" id="IPR001763">
    <property type="entry name" value="Rhodanese-like_dom"/>
</dbReference>
<keyword evidence="2" id="KW-0808">Transferase</keyword>
<dbReference type="PANTHER" id="PTHR43031:SF1">
    <property type="entry name" value="PYRIDINE NUCLEOTIDE-DISULPHIDE OXIDOREDUCTASE"/>
    <property type="match status" value="1"/>
</dbReference>
<comment type="caution">
    <text evidence="2">The sequence shown here is derived from an EMBL/GenBank/DDBJ whole genome shotgun (WGS) entry which is preliminary data.</text>
</comment>
<gene>
    <name evidence="2" type="ORF">PJIAN_3197</name>
</gene>
<proteinExistence type="predicted"/>
<name>A0A170ZPH3_9BACT</name>
<dbReference type="GO" id="GO:0016740">
    <property type="term" value="F:transferase activity"/>
    <property type="evidence" value="ECO:0007669"/>
    <property type="project" value="UniProtKB-KW"/>
</dbReference>
<accession>A0A170ZPH3</accession>
<evidence type="ECO:0000313" key="3">
    <source>
        <dbReference type="Proteomes" id="UP000076586"/>
    </source>
</evidence>
<dbReference type="SUPFAM" id="SSF52821">
    <property type="entry name" value="Rhodanese/Cell cycle control phosphatase"/>
    <property type="match status" value="1"/>
</dbReference>
<sequence>MLETLKKLFGISPKADFKELVNQGAIILDVRSKGEFASGHIQGSINIPVDQLSGNLNKFKDKNRTIITCCASGMRSASAKGILLSRGYTSVHNGGSWYSLNRKIKS</sequence>
<dbReference type="EMBL" id="BDCR01000003">
    <property type="protein sequence ID" value="GAT62886.1"/>
    <property type="molecule type" value="Genomic_DNA"/>
</dbReference>
<organism evidence="2 3">
    <name type="scientific">Paludibacter jiangxiensis</name>
    <dbReference type="NCBI Taxonomy" id="681398"/>
    <lineage>
        <taxon>Bacteria</taxon>
        <taxon>Pseudomonadati</taxon>
        <taxon>Bacteroidota</taxon>
        <taxon>Bacteroidia</taxon>
        <taxon>Bacteroidales</taxon>
        <taxon>Paludibacteraceae</taxon>
        <taxon>Paludibacter</taxon>
    </lineage>
</organism>
<dbReference type="PROSITE" id="PS50206">
    <property type="entry name" value="RHODANESE_3"/>
    <property type="match status" value="1"/>
</dbReference>
<dbReference type="STRING" id="681398.PJIAN_3197"/>
<dbReference type="Gene3D" id="3.40.250.10">
    <property type="entry name" value="Rhodanese-like domain"/>
    <property type="match status" value="1"/>
</dbReference>
<dbReference type="AlphaFoldDB" id="A0A170ZPH3"/>
<dbReference type="SMART" id="SM00450">
    <property type="entry name" value="RHOD"/>
    <property type="match status" value="1"/>
</dbReference>
<dbReference type="Pfam" id="PF00581">
    <property type="entry name" value="Rhodanese"/>
    <property type="match status" value="1"/>
</dbReference>
<reference evidence="3" key="1">
    <citation type="submission" date="2016-04" db="EMBL/GenBank/DDBJ databases">
        <title>Draft genome sequence of Paludibacter jiangxiensis strain NM7.</title>
        <authorList>
            <person name="Qiu Y."/>
            <person name="Matsuura N."/>
            <person name="Ohashi A."/>
            <person name="Tourlousse M.D."/>
            <person name="Sekiguchi Y."/>
        </authorList>
    </citation>
    <scope>NUCLEOTIDE SEQUENCE [LARGE SCALE GENOMIC DNA]</scope>
    <source>
        <strain evidence="3">NM7</strain>
    </source>
</reference>
<dbReference type="OrthoDB" id="1450994at2"/>
<evidence type="ECO:0000259" key="1">
    <source>
        <dbReference type="PROSITE" id="PS50206"/>
    </source>
</evidence>
<dbReference type="PANTHER" id="PTHR43031">
    <property type="entry name" value="FAD-DEPENDENT OXIDOREDUCTASE"/>
    <property type="match status" value="1"/>
</dbReference>
<dbReference type="InterPro" id="IPR050229">
    <property type="entry name" value="GlpE_sulfurtransferase"/>
</dbReference>
<protein>
    <submittedName>
        <fullName evidence="2">Rhodanese-related sulfurtransferase</fullName>
    </submittedName>
</protein>
<dbReference type="InterPro" id="IPR036873">
    <property type="entry name" value="Rhodanese-like_dom_sf"/>
</dbReference>
<dbReference type="Proteomes" id="UP000076586">
    <property type="component" value="Unassembled WGS sequence"/>
</dbReference>
<evidence type="ECO:0000313" key="2">
    <source>
        <dbReference type="EMBL" id="GAT62886.1"/>
    </source>
</evidence>
<dbReference type="CDD" id="cd00158">
    <property type="entry name" value="RHOD"/>
    <property type="match status" value="1"/>
</dbReference>
<dbReference type="RefSeq" id="WP_068703596.1">
    <property type="nucleotide sequence ID" value="NZ_BDCR01000003.1"/>
</dbReference>